<evidence type="ECO:0000313" key="2">
    <source>
        <dbReference type="Proteomes" id="UP000044377"/>
    </source>
</evidence>
<protein>
    <submittedName>
        <fullName evidence="1">Uncharacterized protein</fullName>
    </submittedName>
</protein>
<dbReference type="AlphaFoldDB" id="A0A0G4JVY2"/>
<name>A0A0G4JVY2_9GAMM</name>
<sequence length="47" mass="5298">MITNVAAINSISHKKSYTDIDDINCTGNFNYLHQILTHIANGVDHRK</sequence>
<accession>A0A0G4JVY2</accession>
<evidence type="ECO:0000313" key="1">
    <source>
        <dbReference type="EMBL" id="CPR17177.1"/>
    </source>
</evidence>
<dbReference type="Proteomes" id="UP000044377">
    <property type="component" value="Unassembled WGS sequence"/>
</dbReference>
<reference evidence="2" key="1">
    <citation type="submission" date="2015-01" db="EMBL/GenBank/DDBJ databases">
        <authorList>
            <person name="Paterson Steve"/>
        </authorList>
    </citation>
    <scope>NUCLEOTIDE SEQUENCE [LARGE SCALE GENOMIC DNA]</scope>
    <source>
        <strain evidence="2">OBR1</strain>
    </source>
</reference>
<proteinExistence type="predicted"/>
<keyword evidence="2" id="KW-1185">Reference proteome</keyword>
<organism evidence="1 2">
    <name type="scientific">Brenneria goodwinii</name>
    <dbReference type="NCBI Taxonomy" id="1109412"/>
    <lineage>
        <taxon>Bacteria</taxon>
        <taxon>Pseudomonadati</taxon>
        <taxon>Pseudomonadota</taxon>
        <taxon>Gammaproteobacteria</taxon>
        <taxon>Enterobacterales</taxon>
        <taxon>Pectobacteriaceae</taxon>
        <taxon>Brenneria</taxon>
    </lineage>
</organism>
<dbReference type="EMBL" id="CGIG01000001">
    <property type="protein sequence ID" value="CPR17177.1"/>
    <property type="molecule type" value="Genomic_DNA"/>
</dbReference>
<gene>
    <name evidence="1" type="ORF">BN1221_02494c</name>
</gene>